<name>A0A9N8ZW45_9GLOM</name>
<proteinExistence type="predicted"/>
<reference evidence="1" key="1">
    <citation type="submission" date="2021-06" db="EMBL/GenBank/DDBJ databases">
        <authorList>
            <person name="Kallberg Y."/>
            <person name="Tangrot J."/>
            <person name="Rosling A."/>
        </authorList>
    </citation>
    <scope>NUCLEOTIDE SEQUENCE</scope>
    <source>
        <strain evidence="1">UK204</strain>
    </source>
</reference>
<accession>A0A9N8ZW45</accession>
<dbReference type="AlphaFoldDB" id="A0A9N8ZW45"/>
<dbReference type="Proteomes" id="UP000789570">
    <property type="component" value="Unassembled WGS sequence"/>
</dbReference>
<dbReference type="EMBL" id="CAJVPQ010000774">
    <property type="protein sequence ID" value="CAG8509382.1"/>
    <property type="molecule type" value="Genomic_DNA"/>
</dbReference>
<dbReference type="OrthoDB" id="2470086at2759"/>
<gene>
    <name evidence="1" type="ORF">FCALED_LOCUS4115</name>
</gene>
<organism evidence="1 2">
    <name type="scientific">Funneliformis caledonium</name>
    <dbReference type="NCBI Taxonomy" id="1117310"/>
    <lineage>
        <taxon>Eukaryota</taxon>
        <taxon>Fungi</taxon>
        <taxon>Fungi incertae sedis</taxon>
        <taxon>Mucoromycota</taxon>
        <taxon>Glomeromycotina</taxon>
        <taxon>Glomeromycetes</taxon>
        <taxon>Glomerales</taxon>
        <taxon>Glomeraceae</taxon>
        <taxon>Funneliformis</taxon>
    </lineage>
</organism>
<evidence type="ECO:0000313" key="1">
    <source>
        <dbReference type="EMBL" id="CAG8509382.1"/>
    </source>
</evidence>
<comment type="caution">
    <text evidence="1">The sequence shown here is derived from an EMBL/GenBank/DDBJ whole genome shotgun (WGS) entry which is preliminary data.</text>
</comment>
<sequence>MRINIRNLQFGRKTLMVGILIISIIWGANAGCNLLMCTKSDDTVAVAGAKDPEELKKAQTFIVTQCPGVTSVTNCEVDCNGPYHPGATQAYFIWRNCQDNFADSFNDYICPHNVLKICKLGYDPDYPFN</sequence>
<keyword evidence="2" id="KW-1185">Reference proteome</keyword>
<evidence type="ECO:0000313" key="2">
    <source>
        <dbReference type="Proteomes" id="UP000789570"/>
    </source>
</evidence>
<protein>
    <submittedName>
        <fullName evidence="1">17738_t:CDS:1</fullName>
    </submittedName>
</protein>